<dbReference type="Pfam" id="PF13676">
    <property type="entry name" value="TIR_2"/>
    <property type="match status" value="1"/>
</dbReference>
<organism evidence="2 3">
    <name type="scientific">Kutzneria viridogrisea</name>
    <dbReference type="NCBI Taxonomy" id="47990"/>
    <lineage>
        <taxon>Bacteria</taxon>
        <taxon>Bacillati</taxon>
        <taxon>Actinomycetota</taxon>
        <taxon>Actinomycetes</taxon>
        <taxon>Pseudonocardiales</taxon>
        <taxon>Pseudonocardiaceae</taxon>
        <taxon>Kutzneria</taxon>
    </lineage>
</organism>
<gene>
    <name evidence="2" type="ORF">BC739_001091</name>
</gene>
<name>A0ABR6BAN7_9PSEU</name>
<keyword evidence="3" id="KW-1185">Reference proteome</keyword>
<dbReference type="Proteomes" id="UP000517916">
    <property type="component" value="Unassembled WGS sequence"/>
</dbReference>
<dbReference type="SUPFAM" id="SSF52200">
    <property type="entry name" value="Toll/Interleukin receptor TIR domain"/>
    <property type="match status" value="1"/>
</dbReference>
<dbReference type="Gene3D" id="3.40.50.10140">
    <property type="entry name" value="Toll/interleukin-1 receptor homology (TIR) domain"/>
    <property type="match status" value="1"/>
</dbReference>
<protein>
    <recommendedName>
        <fullName evidence="1">TIR domain-containing protein</fullName>
    </recommendedName>
</protein>
<dbReference type="RefSeq" id="WP_182836452.1">
    <property type="nucleotide sequence ID" value="NZ_BAAABQ010000065.1"/>
</dbReference>
<evidence type="ECO:0000259" key="1">
    <source>
        <dbReference type="PROSITE" id="PS50104"/>
    </source>
</evidence>
<feature type="domain" description="TIR" evidence="1">
    <location>
        <begin position="214"/>
        <end position="346"/>
    </location>
</feature>
<accession>A0ABR6BAN7</accession>
<dbReference type="EMBL" id="JACJID010000001">
    <property type="protein sequence ID" value="MBA8923894.1"/>
    <property type="molecule type" value="Genomic_DNA"/>
</dbReference>
<dbReference type="SMART" id="SM00255">
    <property type="entry name" value="TIR"/>
    <property type="match status" value="1"/>
</dbReference>
<proteinExistence type="predicted"/>
<reference evidence="2 3" key="1">
    <citation type="submission" date="2020-08" db="EMBL/GenBank/DDBJ databases">
        <title>Genomic Encyclopedia of Archaeal and Bacterial Type Strains, Phase II (KMG-II): from individual species to whole genera.</title>
        <authorList>
            <person name="Goeker M."/>
        </authorList>
    </citation>
    <scope>NUCLEOTIDE SEQUENCE [LARGE SCALE GENOMIC DNA]</scope>
    <source>
        <strain evidence="2 3">DSM 43850</strain>
    </source>
</reference>
<dbReference type="PROSITE" id="PS50104">
    <property type="entry name" value="TIR"/>
    <property type="match status" value="1"/>
</dbReference>
<sequence length="354" mass="39027">MPGHPDAGHEYSIRPRLASGEDGLVVPLDYFESHENRILLCREDLKTIGGNRSSFTAELLSDLKARHEKMIVQTGSDGTGAVVTFLTHIAFFDYGGRAYYFLKVANEGAEPVQLNRIWFATDPEVSVRNPQRPLPTRLDPGDLFETWKLVEELPHDPRLPYLARLLLDDRSVVESLPNLDVLPAGSVGGAGNPLRSLIPSVAAENHLDGNLVEKEWDVFISYAHEDGDVAASLAGALRDLGLRTWFDKFVLRVGDNLAFKLAEAINRSAFSIVILSRAFFESGWGKYEITGALNRSVVGDQVVLPIWHGITEEEARAYNPSLAGVVALDTVKASVQKMASEIHEVVTEARRLAM</sequence>
<evidence type="ECO:0000313" key="2">
    <source>
        <dbReference type="EMBL" id="MBA8923894.1"/>
    </source>
</evidence>
<dbReference type="InterPro" id="IPR000157">
    <property type="entry name" value="TIR_dom"/>
</dbReference>
<comment type="caution">
    <text evidence="2">The sequence shown here is derived from an EMBL/GenBank/DDBJ whole genome shotgun (WGS) entry which is preliminary data.</text>
</comment>
<evidence type="ECO:0000313" key="3">
    <source>
        <dbReference type="Proteomes" id="UP000517916"/>
    </source>
</evidence>
<dbReference type="InterPro" id="IPR035897">
    <property type="entry name" value="Toll_tir_struct_dom_sf"/>
</dbReference>